<evidence type="ECO:0000313" key="3">
    <source>
        <dbReference type="Proteomes" id="UP001595805"/>
    </source>
</evidence>
<dbReference type="SUPFAM" id="SSF53271">
    <property type="entry name" value="PRTase-like"/>
    <property type="match status" value="1"/>
</dbReference>
<feature type="domain" description="Phosphoribosyltransferase" evidence="1">
    <location>
        <begin position="11"/>
        <end position="211"/>
    </location>
</feature>
<dbReference type="Proteomes" id="UP001595805">
    <property type="component" value="Unassembled WGS sequence"/>
</dbReference>
<dbReference type="EMBL" id="JBHRZS010000003">
    <property type="protein sequence ID" value="MFC3879191.1"/>
    <property type="molecule type" value="Genomic_DNA"/>
</dbReference>
<dbReference type="Gene3D" id="3.40.50.2020">
    <property type="match status" value="1"/>
</dbReference>
<sequence>MFILNKENSIANNFIAELRDEVVQRNPALFRNNLFQIGSMMAYEISKTLSYTPKEIRTPLAKTTIPICSSKIVLVTILRAGLPFYDGFLRLFPDAESAFIGASRVEKEGEDLDVDMGYLASPSLEDKEVIICDPMLATGKSLLKAIDGLTKFGKPKTIHFASIFAAPEGIEIIEKNLQQPHKFWVGSLETGLNDKFYIIPGLGDAGDLAFGPKI</sequence>
<dbReference type="InterPro" id="IPR000836">
    <property type="entry name" value="PRTase_dom"/>
</dbReference>
<comment type="caution">
    <text evidence="2">The sequence shown here is derived from an EMBL/GenBank/DDBJ whole genome shotgun (WGS) entry which is preliminary data.</text>
</comment>
<dbReference type="NCBIfam" id="NF001097">
    <property type="entry name" value="PRK00129.1"/>
    <property type="match status" value="1"/>
</dbReference>
<keyword evidence="3" id="KW-1185">Reference proteome</keyword>
<reference evidence="3" key="1">
    <citation type="journal article" date="2019" name="Int. J. Syst. Evol. Microbiol.">
        <title>The Global Catalogue of Microorganisms (GCM) 10K type strain sequencing project: providing services to taxonomists for standard genome sequencing and annotation.</title>
        <authorList>
            <consortium name="The Broad Institute Genomics Platform"/>
            <consortium name="The Broad Institute Genome Sequencing Center for Infectious Disease"/>
            <person name="Wu L."/>
            <person name="Ma J."/>
        </authorList>
    </citation>
    <scope>NUCLEOTIDE SEQUENCE [LARGE SCALE GENOMIC DNA]</scope>
    <source>
        <strain evidence="3">CCUG 60523</strain>
    </source>
</reference>
<gene>
    <name evidence="2" type="primary">upp</name>
    <name evidence="2" type="ORF">ACFOSV_03345</name>
</gene>
<dbReference type="PANTHER" id="PTHR11608">
    <property type="entry name" value="BIFUNCTIONAL PROTEIN PYRR"/>
    <property type="match status" value="1"/>
</dbReference>
<proteinExistence type="predicted"/>
<dbReference type="InterPro" id="IPR029057">
    <property type="entry name" value="PRTase-like"/>
</dbReference>
<dbReference type="PANTHER" id="PTHR11608:SF0">
    <property type="entry name" value="BIFUNCTIONAL PROTEIN PYRR"/>
    <property type="match status" value="1"/>
</dbReference>
<dbReference type="GO" id="GO:0004845">
    <property type="term" value="F:uracil phosphoribosyltransferase activity"/>
    <property type="evidence" value="ECO:0007669"/>
    <property type="project" value="UniProtKB-EC"/>
</dbReference>
<dbReference type="CDD" id="cd06223">
    <property type="entry name" value="PRTases_typeI"/>
    <property type="match status" value="1"/>
</dbReference>
<name>A0ABV8AMF8_9BACT</name>
<dbReference type="EC" id="2.4.2.9" evidence="2"/>
<dbReference type="Pfam" id="PF14681">
    <property type="entry name" value="UPRTase"/>
    <property type="match status" value="1"/>
</dbReference>
<accession>A0ABV8AMF8</accession>
<protein>
    <submittedName>
        <fullName evidence="2">Uracil phosphoribosyltransferase</fullName>
        <ecNumber evidence="2">2.4.2.9</ecNumber>
    </submittedName>
</protein>
<evidence type="ECO:0000313" key="2">
    <source>
        <dbReference type="EMBL" id="MFC3879191.1"/>
    </source>
</evidence>
<dbReference type="InterPro" id="IPR050137">
    <property type="entry name" value="PyrR_bifunctional"/>
</dbReference>
<keyword evidence="2" id="KW-0808">Transferase</keyword>
<dbReference type="RefSeq" id="WP_377903378.1">
    <property type="nucleotide sequence ID" value="NZ_JBHRZS010000003.1"/>
</dbReference>
<keyword evidence="2" id="KW-0328">Glycosyltransferase</keyword>
<evidence type="ECO:0000259" key="1">
    <source>
        <dbReference type="Pfam" id="PF14681"/>
    </source>
</evidence>
<organism evidence="2 3">
    <name type="scientific">Algoriphagus namhaensis</name>
    <dbReference type="NCBI Taxonomy" id="915353"/>
    <lineage>
        <taxon>Bacteria</taxon>
        <taxon>Pseudomonadati</taxon>
        <taxon>Bacteroidota</taxon>
        <taxon>Cytophagia</taxon>
        <taxon>Cytophagales</taxon>
        <taxon>Cyclobacteriaceae</taxon>
        <taxon>Algoriphagus</taxon>
    </lineage>
</organism>